<evidence type="ECO:0000256" key="2">
    <source>
        <dbReference type="ARBA" id="ARBA00022723"/>
    </source>
</evidence>
<dbReference type="GO" id="GO:0005507">
    <property type="term" value="F:copper ion binding"/>
    <property type="evidence" value="ECO:0007669"/>
    <property type="project" value="InterPro"/>
</dbReference>
<dbReference type="SMART" id="SM01090">
    <property type="entry name" value="Copper-fist"/>
    <property type="match status" value="1"/>
</dbReference>
<keyword evidence="5" id="KW-0805">Transcription regulation</keyword>
<dbReference type="GO" id="GO:0005634">
    <property type="term" value="C:nucleus"/>
    <property type="evidence" value="ECO:0007669"/>
    <property type="project" value="UniProtKB-SubCell"/>
</dbReference>
<keyword evidence="4" id="KW-0186">Copper</keyword>
<dbReference type="PRINTS" id="PR00617">
    <property type="entry name" value="COPPERFIST"/>
</dbReference>
<dbReference type="OrthoDB" id="5600085at2759"/>
<feature type="domain" description="Copper-fist" evidence="8">
    <location>
        <begin position="1"/>
        <end position="40"/>
    </location>
</feature>
<keyword evidence="3" id="KW-0862">Zinc</keyword>
<evidence type="ECO:0000256" key="4">
    <source>
        <dbReference type="ARBA" id="ARBA00023008"/>
    </source>
</evidence>
<keyword evidence="10" id="KW-1185">Reference proteome</keyword>
<dbReference type="InterPro" id="IPR051763">
    <property type="entry name" value="Copper_Homeo_Regul"/>
</dbReference>
<dbReference type="PANTHER" id="PTHR28088:SF5">
    <property type="entry name" value="TRANSCRIPTIONAL ACTIVATOR HAA1-RELATED"/>
    <property type="match status" value="1"/>
</dbReference>
<evidence type="ECO:0000313" key="9">
    <source>
        <dbReference type="EMBL" id="KIM94458.1"/>
    </source>
</evidence>
<dbReference type="AlphaFoldDB" id="A0A0C3C6E4"/>
<dbReference type="SUPFAM" id="SSF57879">
    <property type="entry name" value="Zinc domain conserved in yeast copper-regulated transcription factors"/>
    <property type="match status" value="1"/>
</dbReference>
<dbReference type="InterPro" id="IPR001083">
    <property type="entry name" value="Cu_fist_DNA-bd_dom"/>
</dbReference>
<proteinExistence type="predicted"/>
<dbReference type="GO" id="GO:0045944">
    <property type="term" value="P:positive regulation of transcription by RNA polymerase II"/>
    <property type="evidence" value="ECO:0007669"/>
    <property type="project" value="TreeGrafter"/>
</dbReference>
<evidence type="ECO:0000259" key="8">
    <source>
        <dbReference type="PROSITE" id="PS50073"/>
    </source>
</evidence>
<name>A0A0C3C6E4_OIDMZ</name>
<evidence type="ECO:0000256" key="5">
    <source>
        <dbReference type="ARBA" id="ARBA00023015"/>
    </source>
</evidence>
<dbReference type="Proteomes" id="UP000054321">
    <property type="component" value="Unassembled WGS sequence"/>
</dbReference>
<feature type="non-terminal residue" evidence="9">
    <location>
        <position position="1"/>
    </location>
</feature>
<reference evidence="10" key="2">
    <citation type="submission" date="2015-01" db="EMBL/GenBank/DDBJ databases">
        <title>Evolutionary Origins and Diversification of the Mycorrhizal Mutualists.</title>
        <authorList>
            <consortium name="DOE Joint Genome Institute"/>
            <consortium name="Mycorrhizal Genomics Consortium"/>
            <person name="Kohler A."/>
            <person name="Kuo A."/>
            <person name="Nagy L.G."/>
            <person name="Floudas D."/>
            <person name="Copeland A."/>
            <person name="Barry K.W."/>
            <person name="Cichocki N."/>
            <person name="Veneault-Fourrey C."/>
            <person name="LaButti K."/>
            <person name="Lindquist E.A."/>
            <person name="Lipzen A."/>
            <person name="Lundell T."/>
            <person name="Morin E."/>
            <person name="Murat C."/>
            <person name="Riley R."/>
            <person name="Ohm R."/>
            <person name="Sun H."/>
            <person name="Tunlid A."/>
            <person name="Henrissat B."/>
            <person name="Grigoriev I.V."/>
            <person name="Hibbett D.S."/>
            <person name="Martin F."/>
        </authorList>
    </citation>
    <scope>NUCLEOTIDE SEQUENCE [LARGE SCALE GENOMIC DNA]</scope>
    <source>
        <strain evidence="10">Zn</strain>
    </source>
</reference>
<evidence type="ECO:0000256" key="3">
    <source>
        <dbReference type="ARBA" id="ARBA00022833"/>
    </source>
</evidence>
<dbReference type="GO" id="GO:0006879">
    <property type="term" value="P:intracellular iron ion homeostasis"/>
    <property type="evidence" value="ECO:0007669"/>
    <property type="project" value="TreeGrafter"/>
</dbReference>
<dbReference type="FunFam" id="3.90.430.10:FF:000001">
    <property type="entry name" value="Copper fist DNA-binding protein"/>
    <property type="match status" value="1"/>
</dbReference>
<organism evidence="9 10">
    <name type="scientific">Oidiodendron maius (strain Zn)</name>
    <dbReference type="NCBI Taxonomy" id="913774"/>
    <lineage>
        <taxon>Eukaryota</taxon>
        <taxon>Fungi</taxon>
        <taxon>Dikarya</taxon>
        <taxon>Ascomycota</taxon>
        <taxon>Pezizomycotina</taxon>
        <taxon>Leotiomycetes</taxon>
        <taxon>Leotiomycetes incertae sedis</taxon>
        <taxon>Myxotrichaceae</taxon>
        <taxon>Oidiodendron</taxon>
    </lineage>
</organism>
<dbReference type="EMBL" id="KN832890">
    <property type="protein sequence ID" value="KIM94458.1"/>
    <property type="molecule type" value="Genomic_DNA"/>
</dbReference>
<dbReference type="GO" id="GO:0000981">
    <property type="term" value="F:DNA-binding transcription factor activity, RNA polymerase II-specific"/>
    <property type="evidence" value="ECO:0007669"/>
    <property type="project" value="TreeGrafter"/>
</dbReference>
<evidence type="ECO:0000256" key="6">
    <source>
        <dbReference type="ARBA" id="ARBA00023163"/>
    </source>
</evidence>
<gene>
    <name evidence="9" type="ORF">OIDMADRAFT_136366</name>
</gene>
<evidence type="ECO:0000256" key="7">
    <source>
        <dbReference type="ARBA" id="ARBA00023242"/>
    </source>
</evidence>
<dbReference type="Gene3D" id="3.90.430.10">
    <property type="entry name" value="Copper fist DNA-binding domain"/>
    <property type="match status" value="1"/>
</dbReference>
<evidence type="ECO:0000256" key="1">
    <source>
        <dbReference type="ARBA" id="ARBA00004123"/>
    </source>
</evidence>
<sequence>NMLIKGEKYACQACVRGHRVTNCRHTDRPLLHINKKGRPAIQCPHCRPLCKTHRTHDRCSCDGEKPSTAGASTDNWGRGGHFIRYLRNCSSDF</sequence>
<reference evidence="9 10" key="1">
    <citation type="submission" date="2014-04" db="EMBL/GenBank/DDBJ databases">
        <authorList>
            <consortium name="DOE Joint Genome Institute"/>
            <person name="Kuo A."/>
            <person name="Martino E."/>
            <person name="Perotto S."/>
            <person name="Kohler A."/>
            <person name="Nagy L.G."/>
            <person name="Floudas D."/>
            <person name="Copeland A."/>
            <person name="Barry K.W."/>
            <person name="Cichocki N."/>
            <person name="Veneault-Fourrey C."/>
            <person name="LaButti K."/>
            <person name="Lindquist E.A."/>
            <person name="Lipzen A."/>
            <person name="Lundell T."/>
            <person name="Morin E."/>
            <person name="Murat C."/>
            <person name="Sun H."/>
            <person name="Tunlid A."/>
            <person name="Henrissat B."/>
            <person name="Grigoriev I.V."/>
            <person name="Hibbett D.S."/>
            <person name="Martin F."/>
            <person name="Nordberg H.P."/>
            <person name="Cantor M.N."/>
            <person name="Hua S.X."/>
        </authorList>
    </citation>
    <scope>NUCLEOTIDE SEQUENCE [LARGE SCALE GENOMIC DNA]</scope>
    <source>
        <strain evidence="9 10">Zn</strain>
    </source>
</reference>
<keyword evidence="7" id="KW-0539">Nucleus</keyword>
<accession>A0A0C3C6E4</accession>
<dbReference type="InParanoid" id="A0A0C3C6E4"/>
<dbReference type="PROSITE" id="PS50073">
    <property type="entry name" value="COPPER_FIST_2"/>
    <property type="match status" value="1"/>
</dbReference>
<dbReference type="STRING" id="913774.A0A0C3C6E4"/>
<dbReference type="InterPro" id="IPR036395">
    <property type="entry name" value="Cu_fist_DNA-bd_dom_sf"/>
</dbReference>
<dbReference type="Pfam" id="PF00649">
    <property type="entry name" value="Copper-fist"/>
    <property type="match status" value="1"/>
</dbReference>
<keyword evidence="2" id="KW-0479">Metal-binding</keyword>
<dbReference type="PANTHER" id="PTHR28088">
    <property type="entry name" value="TRANSCRIPTIONAL ACTIVATOR HAA1-RELATED"/>
    <property type="match status" value="1"/>
</dbReference>
<dbReference type="GO" id="GO:0000978">
    <property type="term" value="F:RNA polymerase II cis-regulatory region sequence-specific DNA binding"/>
    <property type="evidence" value="ECO:0007669"/>
    <property type="project" value="TreeGrafter"/>
</dbReference>
<dbReference type="GO" id="GO:0006878">
    <property type="term" value="P:intracellular copper ion homeostasis"/>
    <property type="evidence" value="ECO:0007669"/>
    <property type="project" value="TreeGrafter"/>
</dbReference>
<dbReference type="SMART" id="SM00412">
    <property type="entry name" value="Cu_FIST"/>
    <property type="match status" value="1"/>
</dbReference>
<dbReference type="HOGENOM" id="CLU_175719_0_0_1"/>
<keyword evidence="6" id="KW-0804">Transcription</keyword>
<evidence type="ECO:0000313" key="10">
    <source>
        <dbReference type="Proteomes" id="UP000054321"/>
    </source>
</evidence>
<comment type="subcellular location">
    <subcellularLocation>
        <location evidence="1">Nucleus</location>
    </subcellularLocation>
</comment>
<protein>
    <recommendedName>
        <fullName evidence="8">Copper-fist domain-containing protein</fullName>
    </recommendedName>
</protein>